<keyword evidence="5" id="KW-1185">Reference proteome</keyword>
<dbReference type="InterPro" id="IPR011989">
    <property type="entry name" value="ARM-like"/>
</dbReference>
<sequence>MSVKSKVKKEATQVSKVKSSKRRAEIQPDGIPKKTVRLNEKQEVTKPVEGGVPKVRKTKQVKHKLGKKTATRKAFLDKKERRLLRLKSKKHSEVVIKLLPIWEQFRRDDVSKEKRFEFIQEVLTVSKKVIPDLCMAHDTSRILEDCVKYGTESQRWQIFSEVHPNLVILAKSRYAKFVILKLIKYGDKQYILEVFKAFKNRIQRLTQHKYASEVIDTLYNDYATASQRSEMMQEFYGNRHALRLGEHKLFTLEDTLKLHPDKSTVILNNLTRILINLVSKGLNKYSIVQHLLLEYLRNAASFFKASSTPVNEKASMNTSQPSETIVPYIINEPVDCKDEDIIPKSFHDNFTTLIENLIDGQIVPMLHTRDGVRAALRILWVCSPQKRKILVKGLKTCVQNIAFNEHGHLFIIGLIDSVDDIVLLQKTIFREILDDLELFVMHPNARKVLLYMLSPRDRRHFCPQLINSILVPGDTSIYTKKLLGVRTMEMRQSQSMMLPALLNLVNDKLVELFIGDSLSEVGLLTSKDLGRLVLLTEILDKSAPHNLDVDIVLPMYKRTNDDTRVQFGSCTISPTDLSTYKVSRKLALEKLVTHVLVPEFNPTGNDDDEDKEKTKSKRNHNDLRLSRHKFAISLVEAYLAKQKNPKVKSFFTGKESLSDNEEQENDQHMSVDETFSMNKSSSKPFIERPEGVYLIRRLLQLEKATKTFTFARLIMKHVPAENFQSWIKCNRTCYILVSLWELGDAKVCNALKEALNPVVETLKISPLSGAKILYNHLNQQ</sequence>
<dbReference type="Proteomes" id="UP000050792">
    <property type="component" value="Unassembled WGS sequence"/>
</dbReference>
<dbReference type="InterPro" id="IPR033133">
    <property type="entry name" value="PUM-HD"/>
</dbReference>
<protein>
    <recommendedName>
        <fullName evidence="4">PUM-HD domain-containing protein</fullName>
    </recommendedName>
</protein>
<dbReference type="GO" id="GO:0003729">
    <property type="term" value="F:mRNA binding"/>
    <property type="evidence" value="ECO:0007669"/>
    <property type="project" value="TreeGrafter"/>
</dbReference>
<dbReference type="InterPro" id="IPR016024">
    <property type="entry name" value="ARM-type_fold"/>
</dbReference>
<reference evidence="5" key="1">
    <citation type="submission" date="2022-06" db="EMBL/GenBank/DDBJ databases">
        <authorList>
            <person name="Berger JAMES D."/>
            <person name="Berger JAMES D."/>
        </authorList>
    </citation>
    <scope>NUCLEOTIDE SEQUENCE [LARGE SCALE GENOMIC DNA]</scope>
</reference>
<feature type="region of interest" description="Disordered" evidence="3">
    <location>
        <begin position="599"/>
        <end position="620"/>
    </location>
</feature>
<proteinExistence type="predicted"/>
<dbReference type="Gene3D" id="1.25.10.10">
    <property type="entry name" value="Leucine-rich Repeat Variant"/>
    <property type="match status" value="2"/>
</dbReference>
<feature type="region of interest" description="Disordered" evidence="3">
    <location>
        <begin position="1"/>
        <end position="31"/>
    </location>
</feature>
<organism evidence="5 6">
    <name type="scientific">Schistosoma rodhaini</name>
    <dbReference type="NCBI Taxonomy" id="6188"/>
    <lineage>
        <taxon>Eukaryota</taxon>
        <taxon>Metazoa</taxon>
        <taxon>Spiralia</taxon>
        <taxon>Lophotrochozoa</taxon>
        <taxon>Platyhelminthes</taxon>
        <taxon>Trematoda</taxon>
        <taxon>Digenea</taxon>
        <taxon>Strigeidida</taxon>
        <taxon>Schistosomatoidea</taxon>
        <taxon>Schistosomatidae</taxon>
        <taxon>Schistosoma</taxon>
    </lineage>
</organism>
<dbReference type="PROSITE" id="PS50303">
    <property type="entry name" value="PUM_HD"/>
    <property type="match status" value="1"/>
</dbReference>
<dbReference type="GO" id="GO:0005730">
    <property type="term" value="C:nucleolus"/>
    <property type="evidence" value="ECO:0007669"/>
    <property type="project" value="TreeGrafter"/>
</dbReference>
<dbReference type="WBParaSite" id="SRDH1_88570.1">
    <property type="protein sequence ID" value="SRDH1_88570.1"/>
    <property type="gene ID" value="SRDH1_88570"/>
</dbReference>
<evidence type="ECO:0000313" key="5">
    <source>
        <dbReference type="Proteomes" id="UP000050792"/>
    </source>
</evidence>
<keyword evidence="1" id="KW-0677">Repeat</keyword>
<feature type="domain" description="PUM-HD" evidence="4">
    <location>
        <begin position="97"/>
        <end position="456"/>
    </location>
</feature>
<dbReference type="SUPFAM" id="SSF48371">
    <property type="entry name" value="ARM repeat"/>
    <property type="match status" value="1"/>
</dbReference>
<evidence type="ECO:0000256" key="2">
    <source>
        <dbReference type="ARBA" id="ARBA00022884"/>
    </source>
</evidence>
<keyword evidence="2" id="KW-0694">RNA-binding</keyword>
<evidence type="ECO:0000256" key="3">
    <source>
        <dbReference type="SAM" id="MobiDB-lite"/>
    </source>
</evidence>
<evidence type="ECO:0000259" key="4">
    <source>
        <dbReference type="PROSITE" id="PS50303"/>
    </source>
</evidence>
<dbReference type="InterPro" id="IPR040059">
    <property type="entry name" value="PUM3"/>
</dbReference>
<reference evidence="6" key="2">
    <citation type="submission" date="2023-11" db="UniProtKB">
        <authorList>
            <consortium name="WormBaseParasite"/>
        </authorList>
    </citation>
    <scope>IDENTIFICATION</scope>
</reference>
<evidence type="ECO:0000256" key="1">
    <source>
        <dbReference type="ARBA" id="ARBA00022737"/>
    </source>
</evidence>
<accession>A0AA85GDT3</accession>
<evidence type="ECO:0000313" key="6">
    <source>
        <dbReference type="WBParaSite" id="SRDH1_88570.1"/>
    </source>
</evidence>
<dbReference type="SMART" id="SM00025">
    <property type="entry name" value="Pumilio"/>
    <property type="match status" value="6"/>
</dbReference>
<dbReference type="GO" id="GO:0006417">
    <property type="term" value="P:regulation of translation"/>
    <property type="evidence" value="ECO:0007669"/>
    <property type="project" value="TreeGrafter"/>
</dbReference>
<dbReference type="PANTHER" id="PTHR13389:SF0">
    <property type="entry name" value="PUMILIO HOMOLOG 3"/>
    <property type="match status" value="1"/>
</dbReference>
<name>A0AA85GDT3_9TREM</name>
<dbReference type="PANTHER" id="PTHR13389">
    <property type="entry name" value="PUMILIO HOMOLOG 3"/>
    <property type="match status" value="1"/>
</dbReference>
<dbReference type="InterPro" id="IPR012959">
    <property type="entry name" value="CPL_dom"/>
</dbReference>
<dbReference type="Pfam" id="PF08144">
    <property type="entry name" value="CPL"/>
    <property type="match status" value="1"/>
</dbReference>
<dbReference type="AlphaFoldDB" id="A0AA85GDT3"/>
<dbReference type="InterPro" id="IPR001313">
    <property type="entry name" value="Pumilio_RNA-bd_rpt"/>
</dbReference>